<dbReference type="EMBL" id="AQQY01000014">
    <property type="protein sequence ID" value="KCV80878.1"/>
    <property type="molecule type" value="Genomic_DNA"/>
</dbReference>
<sequence>MVVPLLAGVLVATFTPWSDMVEIDAGLEMLDWLAVSVLMHALVTQTMATAAAERPVGTAFLPRREVRNTDILLVLLKSAFAALVAYSCHPVPAVGFIIIEVQW</sequence>
<protein>
    <submittedName>
        <fullName evidence="1">Uncharacterized protein</fullName>
    </submittedName>
</protein>
<gene>
    <name evidence="1" type="ORF">ATO10_15200</name>
</gene>
<evidence type="ECO:0000313" key="2">
    <source>
        <dbReference type="Proteomes" id="UP000024836"/>
    </source>
</evidence>
<accession>A0A058ZH11</accession>
<comment type="caution">
    <text evidence="1">The sequence shown here is derived from an EMBL/GenBank/DDBJ whole genome shotgun (WGS) entry which is preliminary data.</text>
</comment>
<name>A0A058ZH11_9RHOB</name>
<organism evidence="1 2">
    <name type="scientific">Actibacterium atlanticum</name>
    <dbReference type="NCBI Taxonomy" id="1461693"/>
    <lineage>
        <taxon>Bacteria</taxon>
        <taxon>Pseudomonadati</taxon>
        <taxon>Pseudomonadota</taxon>
        <taxon>Alphaproteobacteria</taxon>
        <taxon>Rhodobacterales</taxon>
        <taxon>Roseobacteraceae</taxon>
        <taxon>Actibacterium</taxon>
    </lineage>
</organism>
<dbReference type="Proteomes" id="UP000024836">
    <property type="component" value="Unassembled WGS sequence"/>
</dbReference>
<dbReference type="AlphaFoldDB" id="A0A058ZH11"/>
<keyword evidence="2" id="KW-1185">Reference proteome</keyword>
<reference evidence="1 2" key="1">
    <citation type="submission" date="2013-04" db="EMBL/GenBank/DDBJ databases">
        <title>Shimia sp. 22II-S11-Z10 Genome Sequencing.</title>
        <authorList>
            <person name="Lai Q."/>
            <person name="Li G."/>
            <person name="Shao Z."/>
        </authorList>
    </citation>
    <scope>NUCLEOTIDE SEQUENCE [LARGE SCALE GENOMIC DNA]</scope>
    <source>
        <strain evidence="2">22II-S11-Z10</strain>
    </source>
</reference>
<proteinExistence type="predicted"/>
<evidence type="ECO:0000313" key="1">
    <source>
        <dbReference type="EMBL" id="KCV80878.1"/>
    </source>
</evidence>